<feature type="region of interest" description="Disordered" evidence="1">
    <location>
        <begin position="15"/>
        <end position="44"/>
    </location>
</feature>
<evidence type="ECO:0000313" key="2">
    <source>
        <dbReference type="EMBL" id="KAF6720658.1"/>
    </source>
</evidence>
<organism evidence="2 3">
    <name type="scientific">Oryzias melastigma</name>
    <name type="common">Marine medaka</name>
    <dbReference type="NCBI Taxonomy" id="30732"/>
    <lineage>
        <taxon>Eukaryota</taxon>
        <taxon>Metazoa</taxon>
        <taxon>Chordata</taxon>
        <taxon>Craniata</taxon>
        <taxon>Vertebrata</taxon>
        <taxon>Euteleostomi</taxon>
        <taxon>Actinopterygii</taxon>
        <taxon>Neopterygii</taxon>
        <taxon>Teleostei</taxon>
        <taxon>Neoteleostei</taxon>
        <taxon>Acanthomorphata</taxon>
        <taxon>Ovalentaria</taxon>
        <taxon>Atherinomorphae</taxon>
        <taxon>Beloniformes</taxon>
        <taxon>Adrianichthyidae</taxon>
        <taxon>Oryziinae</taxon>
        <taxon>Oryzias</taxon>
    </lineage>
</organism>
<comment type="caution">
    <text evidence="2">The sequence shown here is derived from an EMBL/GenBank/DDBJ whole genome shotgun (WGS) entry which is preliminary data.</text>
</comment>
<reference evidence="2" key="1">
    <citation type="journal article" name="BMC Genomics">
        <title>Long-read sequencing and de novo genome assembly of marine medaka (Oryzias melastigma).</title>
        <authorList>
            <person name="Liang P."/>
            <person name="Saqib H.S.A."/>
            <person name="Ni X."/>
            <person name="Shen Y."/>
        </authorList>
    </citation>
    <scope>NUCLEOTIDE SEQUENCE</scope>
    <source>
        <strain evidence="2">Bigg-433</strain>
    </source>
</reference>
<accession>A0A834BVU6</accession>
<evidence type="ECO:0000256" key="1">
    <source>
        <dbReference type="SAM" id="MobiDB-lite"/>
    </source>
</evidence>
<sequence>MQTPRSRASALVMETGPTIHHHHCSKGPTPRGDGGGAPASLPTSLMHPSSHFSFSCNNMQTLQQPPWRPNLHGTQMSSWNISGGEIHSGSQRGTIPTDGIYEHISELLGHGNRFSFISMITASQECESCVAALLHLHRKRSDRSRSGSEGRTFFPFLPH</sequence>
<proteinExistence type="predicted"/>
<evidence type="ECO:0000313" key="3">
    <source>
        <dbReference type="Proteomes" id="UP000646548"/>
    </source>
</evidence>
<protein>
    <submittedName>
        <fullName evidence="2">Uncharacterized protein</fullName>
    </submittedName>
</protein>
<feature type="region of interest" description="Disordered" evidence="1">
    <location>
        <begin position="140"/>
        <end position="159"/>
    </location>
</feature>
<gene>
    <name evidence="2" type="ORF">FQA47_006079</name>
</gene>
<dbReference type="EMBL" id="WKFB01000518">
    <property type="protein sequence ID" value="KAF6720658.1"/>
    <property type="molecule type" value="Genomic_DNA"/>
</dbReference>
<dbReference type="AlphaFoldDB" id="A0A834BVU6"/>
<name>A0A834BVU6_ORYME</name>
<dbReference type="Proteomes" id="UP000646548">
    <property type="component" value="Unassembled WGS sequence"/>
</dbReference>